<accession>A0A971S0A1</accession>
<sequence length="300" mass="32793">MIKRIITTEVKVGLLVLAGVILLFYMSFRVEKFGFFRDRGYELSVVFDNATGLDKRTPVYIAGVQVGNIGKIGLEGYKAKAVLFIKKGVSIPVDSTIAVKSQGLLGDKYLEVIPGTENQFLTKGGVVRNVAPSPDFNQLFAQIGTAAKNFGDTMDEFKGLIGENEKTNIKKSIENIQVVSTDFKDLLKTNKEDVNRIVSNSAVITDKISTIVKDVEEGKGTLGLLVKDDRLYNDAKDVVASLKNISSDIEQGKGTLGKLTKDDTLYLETEKAVKKVQKGAEGIQEMTPITILGTIFGFLR</sequence>
<dbReference type="InterPro" id="IPR052336">
    <property type="entry name" value="MlaD_Phospholipid_Transporter"/>
</dbReference>
<keyword evidence="1" id="KW-1133">Transmembrane helix</keyword>
<dbReference type="AlphaFoldDB" id="A0A971S0A1"/>
<dbReference type="InterPro" id="IPR003399">
    <property type="entry name" value="Mce/MlaD"/>
</dbReference>
<keyword evidence="1" id="KW-0812">Transmembrane</keyword>
<reference evidence="3" key="2">
    <citation type="submission" date="2020-01" db="EMBL/GenBank/DDBJ databases">
        <authorList>
            <person name="Campanaro S."/>
        </authorList>
    </citation>
    <scope>NUCLEOTIDE SEQUENCE</scope>
    <source>
        <strain evidence="3">AS06rmzACSIP_7</strain>
    </source>
</reference>
<gene>
    <name evidence="3" type="ORF">GXY80_06505</name>
</gene>
<name>A0A971S0A1_9BACT</name>
<comment type="caution">
    <text evidence="3">The sequence shown here is derived from an EMBL/GenBank/DDBJ whole genome shotgun (WGS) entry which is preliminary data.</text>
</comment>
<protein>
    <submittedName>
        <fullName evidence="3">MCE family protein</fullName>
    </submittedName>
</protein>
<proteinExistence type="predicted"/>
<evidence type="ECO:0000256" key="1">
    <source>
        <dbReference type="SAM" id="Phobius"/>
    </source>
</evidence>
<dbReference type="PANTHER" id="PTHR33371">
    <property type="entry name" value="INTERMEMBRANE PHOSPHOLIPID TRANSPORT SYSTEM BINDING PROTEIN MLAD-RELATED"/>
    <property type="match status" value="1"/>
</dbReference>
<evidence type="ECO:0000313" key="3">
    <source>
        <dbReference type="EMBL" id="NLW35120.1"/>
    </source>
</evidence>
<keyword evidence="1" id="KW-0472">Membrane</keyword>
<dbReference type="Proteomes" id="UP000777265">
    <property type="component" value="Unassembled WGS sequence"/>
</dbReference>
<organism evidence="3 4">
    <name type="scientific">Syntrophorhabdus aromaticivorans</name>
    <dbReference type="NCBI Taxonomy" id="328301"/>
    <lineage>
        <taxon>Bacteria</taxon>
        <taxon>Pseudomonadati</taxon>
        <taxon>Thermodesulfobacteriota</taxon>
        <taxon>Syntrophorhabdia</taxon>
        <taxon>Syntrophorhabdales</taxon>
        <taxon>Syntrophorhabdaceae</taxon>
        <taxon>Syntrophorhabdus</taxon>
    </lineage>
</organism>
<evidence type="ECO:0000313" key="4">
    <source>
        <dbReference type="Proteomes" id="UP000777265"/>
    </source>
</evidence>
<dbReference type="PANTHER" id="PTHR33371:SF4">
    <property type="entry name" value="INTERMEMBRANE PHOSPHOLIPID TRANSPORT SYSTEM BINDING PROTEIN MLAD"/>
    <property type="match status" value="1"/>
</dbReference>
<reference evidence="3" key="1">
    <citation type="journal article" date="2020" name="Biotechnol. Biofuels">
        <title>New insights from the biogas microbiome by comprehensive genome-resolved metagenomics of nearly 1600 species originating from multiple anaerobic digesters.</title>
        <authorList>
            <person name="Campanaro S."/>
            <person name="Treu L."/>
            <person name="Rodriguez-R L.M."/>
            <person name="Kovalovszki A."/>
            <person name="Ziels R.M."/>
            <person name="Maus I."/>
            <person name="Zhu X."/>
            <person name="Kougias P.G."/>
            <person name="Basile A."/>
            <person name="Luo G."/>
            <person name="Schluter A."/>
            <person name="Konstantinidis K.T."/>
            <person name="Angelidaki I."/>
        </authorList>
    </citation>
    <scope>NUCLEOTIDE SEQUENCE</scope>
    <source>
        <strain evidence="3">AS06rmzACSIP_7</strain>
    </source>
</reference>
<dbReference type="Pfam" id="PF02470">
    <property type="entry name" value="MlaD"/>
    <property type="match status" value="1"/>
</dbReference>
<feature type="domain" description="Mce/MlaD" evidence="2">
    <location>
        <begin position="39"/>
        <end position="115"/>
    </location>
</feature>
<evidence type="ECO:0000259" key="2">
    <source>
        <dbReference type="Pfam" id="PF02470"/>
    </source>
</evidence>
<feature type="transmembrane region" description="Helical" evidence="1">
    <location>
        <begin position="12"/>
        <end position="28"/>
    </location>
</feature>
<dbReference type="EMBL" id="JAAYEE010000107">
    <property type="protein sequence ID" value="NLW35120.1"/>
    <property type="molecule type" value="Genomic_DNA"/>
</dbReference>